<feature type="compositionally biased region" description="Acidic residues" evidence="1">
    <location>
        <begin position="198"/>
        <end position="212"/>
    </location>
</feature>
<feature type="compositionally biased region" description="Low complexity" evidence="1">
    <location>
        <begin position="44"/>
        <end position="55"/>
    </location>
</feature>
<name>A0A371C9Q7_YARLL</name>
<dbReference type="Proteomes" id="UP000256601">
    <property type="component" value="Unassembled WGS sequence"/>
</dbReference>
<sequence length="421" mass="45194">MDLSCSGTGNIHGGKNDKTDCNKYKNNLLCDPHKTVCNTDTHETTTSTSTSTSTSAMVDSETKPEGVLNKADVPATSEVHPTPQLPTTDKTSDTQSTNKTRSIATRRHTGSTSSITGVSATASPDITATTVPPSAPPPTTTTTTTTPTITTTTTTTNTTAQPPPTNTDVEGFATPAYTTGVSASGISTSELAESISESVEDSSAVEEAESEQSDFGSQRRRERGNNRVNFVIPEYTSHVQAARIVDVTDTAEKADISSATRKDHEIDTNFFSSTGTGTTTASTTSDETDGDRLSEGGAQQNHFSEGHQFRRRRRPLPPHLKALQQNMLNELGQIQVVLENRRVQTMMHNRQQQERAKRDRMEQQQQEQEAAAAAAGGNHSNANLNIDNSFLANRINTITSRLKTSSDTTEVASPPGTPLHD</sequence>
<proteinExistence type="predicted"/>
<feature type="compositionally biased region" description="Polar residues" evidence="1">
    <location>
        <begin position="110"/>
        <end position="126"/>
    </location>
</feature>
<feature type="region of interest" description="Disordered" evidence="1">
    <location>
        <begin position="1"/>
        <end position="168"/>
    </location>
</feature>
<gene>
    <name evidence="2" type="ORF">B0I71DRAFT_139473</name>
</gene>
<feature type="compositionally biased region" description="Low complexity" evidence="1">
    <location>
        <begin position="140"/>
        <end position="160"/>
    </location>
</feature>
<feature type="region of interest" description="Disordered" evidence="1">
    <location>
        <begin position="267"/>
        <end position="312"/>
    </location>
</feature>
<feature type="region of interest" description="Disordered" evidence="1">
    <location>
        <begin position="192"/>
        <end position="222"/>
    </location>
</feature>
<feature type="compositionally biased region" description="Basic and acidic residues" evidence="1">
    <location>
        <begin position="351"/>
        <end position="362"/>
    </location>
</feature>
<evidence type="ECO:0000256" key="1">
    <source>
        <dbReference type="SAM" id="MobiDB-lite"/>
    </source>
</evidence>
<feature type="compositionally biased region" description="Polar residues" evidence="1">
    <location>
        <begin position="85"/>
        <end position="103"/>
    </location>
</feature>
<evidence type="ECO:0000313" key="3">
    <source>
        <dbReference type="Proteomes" id="UP000256601"/>
    </source>
</evidence>
<feature type="region of interest" description="Disordered" evidence="1">
    <location>
        <begin position="347"/>
        <end position="381"/>
    </location>
</feature>
<feature type="compositionally biased region" description="Low complexity" evidence="1">
    <location>
        <begin position="272"/>
        <end position="285"/>
    </location>
</feature>
<feature type="compositionally biased region" description="Low complexity" evidence="1">
    <location>
        <begin position="363"/>
        <end position="375"/>
    </location>
</feature>
<reference evidence="2 3" key="1">
    <citation type="submission" date="2018-07" db="EMBL/GenBank/DDBJ databases">
        <title>Draft Genome Assemblies for Five Robust Yarrowia lipolytica Strains Exhibiting High Lipid Production and Pentose Sugar Utilization and Sugar Alcohol Secretion from Undetoxified Lignocellulosic Biomass Hydrolysates.</title>
        <authorList>
            <consortium name="DOE Joint Genome Institute"/>
            <person name="Walker C."/>
            <person name="Ryu S."/>
            <person name="Na H."/>
            <person name="Zane M."/>
            <person name="LaButti K."/>
            <person name="Lipzen A."/>
            <person name="Haridas S."/>
            <person name="Barry K."/>
            <person name="Grigoriev I.V."/>
            <person name="Quarterman J."/>
            <person name="Slininger P."/>
            <person name="Dien B."/>
            <person name="Trinh C.T."/>
        </authorList>
    </citation>
    <scope>NUCLEOTIDE SEQUENCE [LARGE SCALE GENOMIC DNA]</scope>
    <source>
        <strain evidence="2 3">YB392</strain>
    </source>
</reference>
<protein>
    <submittedName>
        <fullName evidence="2">Uncharacterized protein</fullName>
    </submittedName>
</protein>
<accession>A0A371C9Q7</accession>
<organism evidence="2 3">
    <name type="scientific">Yarrowia lipolytica</name>
    <name type="common">Candida lipolytica</name>
    <dbReference type="NCBI Taxonomy" id="4952"/>
    <lineage>
        <taxon>Eukaryota</taxon>
        <taxon>Fungi</taxon>
        <taxon>Dikarya</taxon>
        <taxon>Ascomycota</taxon>
        <taxon>Saccharomycotina</taxon>
        <taxon>Dipodascomycetes</taxon>
        <taxon>Dipodascales</taxon>
        <taxon>Dipodascales incertae sedis</taxon>
        <taxon>Yarrowia</taxon>
    </lineage>
</organism>
<feature type="region of interest" description="Disordered" evidence="1">
    <location>
        <begin position="399"/>
        <end position="421"/>
    </location>
</feature>
<dbReference type="AlphaFoldDB" id="A0A371C9Q7"/>
<evidence type="ECO:0000313" key="2">
    <source>
        <dbReference type="EMBL" id="RDW27048.1"/>
    </source>
</evidence>
<feature type="compositionally biased region" description="Basic and acidic residues" evidence="1">
    <location>
        <begin position="14"/>
        <end position="23"/>
    </location>
</feature>
<dbReference type="EMBL" id="KZ858969">
    <property type="protein sequence ID" value="RDW27048.1"/>
    <property type="molecule type" value="Genomic_DNA"/>
</dbReference>
<feature type="compositionally biased region" description="Polar residues" evidence="1">
    <location>
        <begin position="399"/>
        <end position="411"/>
    </location>
</feature>
<dbReference type="VEuPathDB" id="FungiDB:YALI1_B04690g"/>